<keyword evidence="2" id="KW-0614">Plasmid</keyword>
<dbReference type="AlphaFoldDB" id="A0A8U0A7E6"/>
<dbReference type="EMBL" id="CP096022">
    <property type="protein sequence ID" value="UPM45121.1"/>
    <property type="molecule type" value="Genomic_DNA"/>
</dbReference>
<dbReference type="InterPro" id="IPR052906">
    <property type="entry name" value="Type_IV_Methyl-Rstrct_Enzyme"/>
</dbReference>
<protein>
    <submittedName>
        <fullName evidence="2">Restriction endonuclease</fullName>
        <ecNumber evidence="2">3.1.21.-</ecNumber>
    </submittedName>
</protein>
<organism evidence="2 3">
    <name type="scientific">Halocatena salina</name>
    <dbReference type="NCBI Taxonomy" id="2934340"/>
    <lineage>
        <taxon>Archaea</taxon>
        <taxon>Methanobacteriati</taxon>
        <taxon>Methanobacteriota</taxon>
        <taxon>Stenosarchaea group</taxon>
        <taxon>Halobacteria</taxon>
        <taxon>Halobacteriales</taxon>
        <taxon>Natronomonadaceae</taxon>
        <taxon>Halocatena</taxon>
    </lineage>
</organism>
<sequence>MTVLDDLSGLEFESLMVDVFRNYGYENVRQTPKTGDEGRDILMTESVNGQRQDVVVECKHMEQVGREIVQKLHSAVITYDYSGPTRGMVVTSGTYTAQAREYVEKVKTNGDGIEIELVDGNTLLDIADETGLDLQNGAVELICRRTLPPGDVESPVTEQFEAIKNVATIDLGRIESTAEFRPVVTIETHTDAQFETSVGCIHRVNERDTFHIHGDHTPPQPIDSPLRQLISGNAYRTLELADAKEQDGFVDTGVVRFRHAESDFEAWAVDQLQKKYTTTVEYTGDNNVDYEKECVPTESHVSISELRSVYVPRIRSETQLNEYTYTLAYDAVGPDRHIVDNEITRCVHCDWSWTPLTYCDNCGSINCWRHIRTERVDNEPVCTDCAVTERFALRKRYFYDEDNRGQFRHEYEQRPLHRQLLENKPLIAGVILVIALVALL</sequence>
<gene>
    <name evidence="2" type="ORF">MW046_17320</name>
</gene>
<proteinExistence type="predicted"/>
<dbReference type="InterPro" id="IPR007560">
    <property type="entry name" value="Restrct_endonuc_IV_Mrr"/>
</dbReference>
<dbReference type="Gene3D" id="3.40.1350.10">
    <property type="match status" value="1"/>
</dbReference>
<dbReference type="PANTHER" id="PTHR30015">
    <property type="entry name" value="MRR RESTRICTION SYSTEM PROTEIN"/>
    <property type="match status" value="1"/>
</dbReference>
<dbReference type="Pfam" id="PF04471">
    <property type="entry name" value="Mrr_cat"/>
    <property type="match status" value="1"/>
</dbReference>
<keyword evidence="2" id="KW-0378">Hydrolase</keyword>
<keyword evidence="2" id="KW-0255">Endonuclease</keyword>
<dbReference type="Proteomes" id="UP000831768">
    <property type="component" value="Plasmid unnamed3"/>
</dbReference>
<evidence type="ECO:0000313" key="3">
    <source>
        <dbReference type="Proteomes" id="UP000831768"/>
    </source>
</evidence>
<keyword evidence="3" id="KW-1185">Reference proteome</keyword>
<reference evidence="2" key="1">
    <citation type="submission" date="2022-04" db="EMBL/GenBank/DDBJ databases">
        <title>Halocatena sp. nov., isolated from a salt lake.</title>
        <authorList>
            <person name="Cui H.-L."/>
        </authorList>
    </citation>
    <scope>NUCLEOTIDE SEQUENCE</scope>
    <source>
        <strain evidence="2">AD-1</strain>
        <plasmid evidence="2">unnamed3</plasmid>
    </source>
</reference>
<dbReference type="EC" id="3.1.21.-" evidence="2"/>
<accession>A0A8U0A7E6</accession>
<dbReference type="PANTHER" id="PTHR30015:SF7">
    <property type="entry name" value="TYPE IV METHYL-DIRECTED RESTRICTION ENZYME ECOKMRR"/>
    <property type="match status" value="1"/>
</dbReference>
<dbReference type="KEGG" id="haad:MW046_17320"/>
<dbReference type="InterPro" id="IPR011856">
    <property type="entry name" value="tRNA_endonuc-like_dom_sf"/>
</dbReference>
<dbReference type="GO" id="GO:0009307">
    <property type="term" value="P:DNA restriction-modification system"/>
    <property type="evidence" value="ECO:0007669"/>
    <property type="project" value="InterPro"/>
</dbReference>
<dbReference type="GeneID" id="71929845"/>
<name>A0A8U0A7E6_9EURY</name>
<dbReference type="GO" id="GO:0003677">
    <property type="term" value="F:DNA binding"/>
    <property type="evidence" value="ECO:0007669"/>
    <property type="project" value="InterPro"/>
</dbReference>
<evidence type="ECO:0000313" key="2">
    <source>
        <dbReference type="EMBL" id="UPM45121.1"/>
    </source>
</evidence>
<evidence type="ECO:0000259" key="1">
    <source>
        <dbReference type="Pfam" id="PF04471"/>
    </source>
</evidence>
<dbReference type="InterPro" id="IPR011335">
    <property type="entry name" value="Restrct_endonuc-II-like"/>
</dbReference>
<feature type="domain" description="Restriction endonuclease type IV Mrr" evidence="1">
    <location>
        <begin position="4"/>
        <end position="125"/>
    </location>
</feature>
<dbReference type="RefSeq" id="WP_247995775.1">
    <property type="nucleotide sequence ID" value="NZ_CP096022.1"/>
</dbReference>
<dbReference type="GO" id="GO:0015666">
    <property type="term" value="F:restriction endodeoxyribonuclease activity"/>
    <property type="evidence" value="ECO:0007669"/>
    <property type="project" value="TreeGrafter"/>
</dbReference>
<dbReference type="SUPFAM" id="SSF52980">
    <property type="entry name" value="Restriction endonuclease-like"/>
    <property type="match status" value="1"/>
</dbReference>
<geneLocation type="plasmid" evidence="2 3">
    <name>unnamed3</name>
</geneLocation>
<keyword evidence="2" id="KW-0540">Nuclease</keyword>